<dbReference type="SMART" id="SM00865">
    <property type="entry name" value="Tubulin_C"/>
    <property type="match status" value="1"/>
</dbReference>
<proteinExistence type="inferred from homology"/>
<evidence type="ECO:0000259" key="8">
    <source>
        <dbReference type="SMART" id="SM00865"/>
    </source>
</evidence>
<name>A0A2M6T0S7_9BACT</name>
<dbReference type="PANTHER" id="PTHR30314">
    <property type="entry name" value="CELL DIVISION PROTEIN FTSZ-RELATED"/>
    <property type="match status" value="1"/>
</dbReference>
<dbReference type="SUPFAM" id="SSF55307">
    <property type="entry name" value="Tubulin C-terminal domain-like"/>
    <property type="match status" value="1"/>
</dbReference>
<dbReference type="Pfam" id="PF00091">
    <property type="entry name" value="Tubulin"/>
    <property type="match status" value="1"/>
</dbReference>
<dbReference type="PANTHER" id="PTHR30314:SF3">
    <property type="entry name" value="MITOCHONDRIAL DIVISION PROTEIN FSZA"/>
    <property type="match status" value="1"/>
</dbReference>
<dbReference type="GO" id="GO:0005737">
    <property type="term" value="C:cytoplasm"/>
    <property type="evidence" value="ECO:0007669"/>
    <property type="project" value="UniProtKB-SubCell"/>
</dbReference>
<feature type="compositionally biased region" description="Basic and acidic residues" evidence="6">
    <location>
        <begin position="440"/>
        <end position="458"/>
    </location>
</feature>
<evidence type="ECO:0000313" key="10">
    <source>
        <dbReference type="Proteomes" id="UP000229390"/>
    </source>
</evidence>
<evidence type="ECO:0000313" key="9">
    <source>
        <dbReference type="EMBL" id="PIS38902.1"/>
    </source>
</evidence>
<dbReference type="SUPFAM" id="SSF52490">
    <property type="entry name" value="Tubulin nucleotide-binding domain-like"/>
    <property type="match status" value="1"/>
</dbReference>
<evidence type="ECO:0000259" key="7">
    <source>
        <dbReference type="SMART" id="SM00864"/>
    </source>
</evidence>
<dbReference type="GO" id="GO:0003924">
    <property type="term" value="F:GTPase activity"/>
    <property type="evidence" value="ECO:0007669"/>
    <property type="project" value="UniProtKB-UniRule"/>
</dbReference>
<comment type="similarity">
    <text evidence="1 4">Belongs to the FtsZ family.</text>
</comment>
<evidence type="ECO:0000256" key="1">
    <source>
        <dbReference type="ARBA" id="ARBA00009690"/>
    </source>
</evidence>
<evidence type="ECO:0000256" key="3">
    <source>
        <dbReference type="ARBA" id="ARBA00023134"/>
    </source>
</evidence>
<keyword evidence="2 4" id="KW-0547">Nucleotide-binding</keyword>
<reference evidence="10" key="1">
    <citation type="submission" date="2017-09" db="EMBL/GenBank/DDBJ databases">
        <title>Depth-based differentiation of microbial function through sediment-hosted aquifers and enrichment of novel symbionts in the deep terrestrial subsurface.</title>
        <authorList>
            <person name="Probst A.J."/>
            <person name="Ladd B."/>
            <person name="Jarett J.K."/>
            <person name="Geller-Mcgrath D.E."/>
            <person name="Sieber C.M.K."/>
            <person name="Emerson J.B."/>
            <person name="Anantharaman K."/>
            <person name="Thomas B.C."/>
            <person name="Malmstrom R."/>
            <person name="Stieglmeier M."/>
            <person name="Klingl A."/>
            <person name="Woyke T."/>
            <person name="Ryan C.M."/>
            <person name="Banfield J.F."/>
        </authorList>
    </citation>
    <scope>NUCLEOTIDE SEQUENCE [LARGE SCALE GENOMIC DNA]</scope>
</reference>
<comment type="subunit">
    <text evidence="4">Homodimer. Polymerizes to form a dynamic ring structure in a strictly GTP-dependent manner. Interacts directly with several other division proteins.</text>
</comment>
<keyword evidence="3 4" id="KW-0342">GTP-binding</keyword>
<feature type="binding site" evidence="4">
    <location>
        <position position="296"/>
    </location>
    <ligand>
        <name>GTP</name>
        <dbReference type="ChEBI" id="CHEBI:37565"/>
    </ligand>
</feature>
<dbReference type="GO" id="GO:0043093">
    <property type="term" value="P:FtsZ-dependent cytokinesis"/>
    <property type="evidence" value="ECO:0007669"/>
    <property type="project" value="UniProtKB-UniRule"/>
</dbReference>
<dbReference type="InterPro" id="IPR036525">
    <property type="entry name" value="Tubulin/FtsZ_GTPase_sf"/>
</dbReference>
<dbReference type="InterPro" id="IPR000158">
    <property type="entry name" value="Cell_div_FtsZ"/>
</dbReference>
<dbReference type="GO" id="GO:0005525">
    <property type="term" value="F:GTP binding"/>
    <property type="evidence" value="ECO:0007669"/>
    <property type="project" value="UniProtKB-UniRule"/>
</dbReference>
<dbReference type="GO" id="GO:0051258">
    <property type="term" value="P:protein polymerization"/>
    <property type="evidence" value="ECO:0007669"/>
    <property type="project" value="UniProtKB-UniRule"/>
</dbReference>
<dbReference type="InterPro" id="IPR024757">
    <property type="entry name" value="FtsZ_C"/>
</dbReference>
<dbReference type="PRINTS" id="PR00423">
    <property type="entry name" value="CELLDVISFTSZ"/>
</dbReference>
<dbReference type="Proteomes" id="UP000229390">
    <property type="component" value="Unassembled WGS sequence"/>
</dbReference>
<dbReference type="InterPro" id="IPR003008">
    <property type="entry name" value="Tubulin_FtsZ_GTPase"/>
</dbReference>
<accession>A0A2M6T0S7</accession>
<comment type="caution">
    <text evidence="4">Lacks conserved residue(s) required for the propagation of feature annotation.</text>
</comment>
<dbReference type="InterPro" id="IPR045061">
    <property type="entry name" value="FtsZ/CetZ"/>
</dbReference>
<evidence type="ECO:0000256" key="4">
    <source>
        <dbReference type="HAMAP-Rule" id="MF_00909"/>
    </source>
</evidence>
<keyword evidence="4" id="KW-0131">Cell cycle</keyword>
<comment type="subcellular location">
    <subcellularLocation>
        <location evidence="4">Cytoplasm</location>
    </subcellularLocation>
    <text evidence="4">Assembles at midcell at the inner surface of the cytoplasmic membrane.</text>
</comment>
<dbReference type="GO" id="GO:0032153">
    <property type="term" value="C:cell division site"/>
    <property type="evidence" value="ECO:0007669"/>
    <property type="project" value="UniProtKB-UniRule"/>
</dbReference>
<dbReference type="HAMAP" id="MF_00909">
    <property type="entry name" value="FtsZ"/>
    <property type="match status" value="1"/>
</dbReference>
<organism evidence="9 10">
    <name type="scientific">Candidatus Nealsonbacteria bacterium CG08_land_8_20_14_0_20_43_11</name>
    <dbReference type="NCBI Taxonomy" id="1974706"/>
    <lineage>
        <taxon>Bacteria</taxon>
        <taxon>Candidatus Nealsoniibacteriota</taxon>
    </lineage>
</organism>
<dbReference type="InterPro" id="IPR018316">
    <property type="entry name" value="Tubulin/FtsZ_2-layer-sand-dom"/>
</dbReference>
<dbReference type="InterPro" id="IPR008280">
    <property type="entry name" value="Tub_FtsZ_C"/>
</dbReference>
<dbReference type="AlphaFoldDB" id="A0A2M6T0S7"/>
<dbReference type="Gene3D" id="3.40.50.1440">
    <property type="entry name" value="Tubulin/FtsZ, GTPase domain"/>
    <property type="match status" value="1"/>
</dbReference>
<keyword evidence="5" id="KW-0175">Coiled coil</keyword>
<evidence type="ECO:0000256" key="2">
    <source>
        <dbReference type="ARBA" id="ARBA00022741"/>
    </source>
</evidence>
<dbReference type="SMART" id="SM00864">
    <property type="entry name" value="Tubulin"/>
    <property type="match status" value="1"/>
</dbReference>
<comment type="function">
    <text evidence="4">Essential cell division protein that forms a contractile ring structure (Z ring) at the future cell division site. The regulation of the ring assembly controls the timing and the location of cell division. One of the functions of the FtsZ ring is to recruit other cell division proteins to the septum to produce a new cell wall between the dividing cells. Binds GTP and shows GTPase activity.</text>
</comment>
<dbReference type="GO" id="GO:0000917">
    <property type="term" value="P:division septum assembly"/>
    <property type="evidence" value="ECO:0007669"/>
    <property type="project" value="UniProtKB-KW"/>
</dbReference>
<gene>
    <name evidence="4" type="primary">ftsZ</name>
    <name evidence="9" type="ORF">COT34_01275</name>
</gene>
<feature type="coiled-coil region" evidence="5">
    <location>
        <begin position="564"/>
        <end position="591"/>
    </location>
</feature>
<keyword evidence="4" id="KW-0132">Cell division</keyword>
<dbReference type="Pfam" id="PF12327">
    <property type="entry name" value="FtsZ_C"/>
    <property type="match status" value="1"/>
</dbReference>
<protein>
    <recommendedName>
        <fullName evidence="4">Cell division protein FtsZ</fullName>
    </recommendedName>
</protein>
<feature type="domain" description="Tubulin/FtsZ GTPase" evidence="7">
    <location>
        <begin position="122"/>
        <end position="314"/>
    </location>
</feature>
<feature type="binding site" evidence="4">
    <location>
        <position position="248"/>
    </location>
    <ligand>
        <name>GTP</name>
        <dbReference type="ChEBI" id="CHEBI:37565"/>
    </ligand>
</feature>
<keyword evidence="4" id="KW-0963">Cytoplasm</keyword>
<feature type="domain" description="Tubulin/FtsZ 2-layer sandwich" evidence="8">
    <location>
        <begin position="316"/>
        <end position="433"/>
    </location>
</feature>
<comment type="caution">
    <text evidence="9">The sequence shown here is derived from an EMBL/GenBank/DDBJ whole genome shotgun (WGS) entry which is preliminary data.</text>
</comment>
<keyword evidence="4" id="KW-0717">Septation</keyword>
<evidence type="ECO:0000256" key="5">
    <source>
        <dbReference type="SAM" id="Coils"/>
    </source>
</evidence>
<dbReference type="CDD" id="cd02201">
    <property type="entry name" value="FtsZ_type1"/>
    <property type="match status" value="1"/>
</dbReference>
<sequence>MIKAGVDTKNPRRYYREMTKKAFPKLRRKKTKMPKKRKKAFIKKPLSRPTKKELVAEMKLRRLTSVASSPLYLEERILRRSPPEADYGWRRPKPRLARRRRIKGLNLPEPPAKDLESIRQTRIRVIGIGGGGNSIVGEIATKMRKASFVAANTDLAAFKKVPKGVKTFGFGQETTHGLGTGMNSELGHLAAQTNKEKITKLLEGQDLCILIACLGGGAGSGAAPIFAKISRDLGNITYGIFTLPFRFEGEKKLEIAREALEKLKPYLNALTVIPNEAIFKVVDKTTPLNTALSFINKNLADSLEGLIETIYDPGLINIDFADLRTIFEGRGRLAYLNVVQAEGSERAEEAIKKIMANPLYPYTVKGAKGILFNLAGKALQLDEVAEISRTISNLVNKEAKIIFGISQAGEKPEELKITLLATGCSAKILPLKPKEMVESSGEKNEEIINQKPESEKAKTAKPVLRRRPLIRRKKKIIRKKKRAVRKKEKSKATAVIVMEKPKAKVQPRKAIKQAKKAVEKETQPSEKVAPREIMVAKQSLPIPVSADASASFTGIGVKELPKTESRVRRNALQAKKVVEEIEQEMINDEKQWEVPAFLRRKVGRDHRES</sequence>
<feature type="binding site" evidence="4">
    <location>
        <position position="252"/>
    </location>
    <ligand>
        <name>GTP</name>
        <dbReference type="ChEBI" id="CHEBI:37565"/>
    </ligand>
</feature>
<feature type="region of interest" description="Disordered" evidence="6">
    <location>
        <begin position="440"/>
        <end position="461"/>
    </location>
</feature>
<dbReference type="EMBL" id="PEYE01000025">
    <property type="protein sequence ID" value="PIS38902.1"/>
    <property type="molecule type" value="Genomic_DNA"/>
</dbReference>
<evidence type="ECO:0000256" key="6">
    <source>
        <dbReference type="SAM" id="MobiDB-lite"/>
    </source>
</evidence>